<dbReference type="GO" id="GO:0015074">
    <property type="term" value="P:DNA integration"/>
    <property type="evidence" value="ECO:0007669"/>
    <property type="project" value="InterPro"/>
</dbReference>
<keyword evidence="3" id="KW-1185">Reference proteome</keyword>
<dbReference type="SUPFAM" id="SSF56349">
    <property type="entry name" value="DNA breaking-rejoining enzymes"/>
    <property type="match status" value="1"/>
</dbReference>
<dbReference type="InterPro" id="IPR013762">
    <property type="entry name" value="Integrase-like_cat_sf"/>
</dbReference>
<dbReference type="Gene3D" id="1.10.443.10">
    <property type="entry name" value="Intergrase catalytic core"/>
    <property type="match status" value="1"/>
</dbReference>
<accession>A0A166AE56</accession>
<keyword evidence="1" id="KW-0233">DNA recombination</keyword>
<evidence type="ECO:0000313" key="3">
    <source>
        <dbReference type="Proteomes" id="UP000076532"/>
    </source>
</evidence>
<dbReference type="InterPro" id="IPR011010">
    <property type="entry name" value="DNA_brk_join_enz"/>
</dbReference>
<name>A0A166AE56_9AGAM</name>
<proteinExistence type="predicted"/>
<evidence type="ECO:0000313" key="2">
    <source>
        <dbReference type="EMBL" id="KZP11514.1"/>
    </source>
</evidence>
<protein>
    <submittedName>
        <fullName evidence="2">Uncharacterized protein</fullName>
    </submittedName>
</protein>
<reference evidence="2 3" key="1">
    <citation type="journal article" date="2016" name="Mol. Biol. Evol.">
        <title>Comparative Genomics of Early-Diverging Mushroom-Forming Fungi Provides Insights into the Origins of Lignocellulose Decay Capabilities.</title>
        <authorList>
            <person name="Nagy L.G."/>
            <person name="Riley R."/>
            <person name="Tritt A."/>
            <person name="Adam C."/>
            <person name="Daum C."/>
            <person name="Floudas D."/>
            <person name="Sun H."/>
            <person name="Yadav J.S."/>
            <person name="Pangilinan J."/>
            <person name="Larsson K.H."/>
            <person name="Matsuura K."/>
            <person name="Barry K."/>
            <person name="Labutti K."/>
            <person name="Kuo R."/>
            <person name="Ohm R.A."/>
            <person name="Bhattacharya S.S."/>
            <person name="Shirouzu T."/>
            <person name="Yoshinaga Y."/>
            <person name="Martin F.M."/>
            <person name="Grigoriev I.V."/>
            <person name="Hibbett D.S."/>
        </authorList>
    </citation>
    <scope>NUCLEOTIDE SEQUENCE [LARGE SCALE GENOMIC DNA]</scope>
    <source>
        <strain evidence="2 3">CBS 109695</strain>
    </source>
</reference>
<dbReference type="AlphaFoldDB" id="A0A166AE56"/>
<dbReference type="OrthoDB" id="9991317at2759"/>
<gene>
    <name evidence="2" type="ORF">FIBSPDRAFT_937514</name>
</gene>
<sequence>MNGEFSRNYGANCHDIPIIRVLEINKLKNIPVAGMPVMSTNTHNASLQVLCQLAGFDKHFTSHAIHHLAATACLASGRDRNVIQYAMHHKMGGDTIKHYMSSTSDLDIASEILGGTNQSSDIIHDDPPGAQSIWRIIMDDILCNIQIAVRVVVWRQIGVAYQMLSKPLPLDGVWRASEALCVLVLITGIPATGIFFNLLISNTLIIGISWLDDYISVITKHTYRYLLRNGLDNVDLTEAAAVLNYAVSRLREDPTVKMERWAPFMYYDLAQWHKDCDHRSCRA</sequence>
<evidence type="ECO:0000256" key="1">
    <source>
        <dbReference type="ARBA" id="ARBA00023172"/>
    </source>
</evidence>
<dbReference type="GO" id="GO:0003677">
    <property type="term" value="F:DNA binding"/>
    <property type="evidence" value="ECO:0007669"/>
    <property type="project" value="InterPro"/>
</dbReference>
<dbReference type="GO" id="GO:0006310">
    <property type="term" value="P:DNA recombination"/>
    <property type="evidence" value="ECO:0007669"/>
    <property type="project" value="UniProtKB-KW"/>
</dbReference>
<dbReference type="EMBL" id="KV417662">
    <property type="protein sequence ID" value="KZP11514.1"/>
    <property type="molecule type" value="Genomic_DNA"/>
</dbReference>
<organism evidence="2 3">
    <name type="scientific">Athelia psychrophila</name>
    <dbReference type="NCBI Taxonomy" id="1759441"/>
    <lineage>
        <taxon>Eukaryota</taxon>
        <taxon>Fungi</taxon>
        <taxon>Dikarya</taxon>
        <taxon>Basidiomycota</taxon>
        <taxon>Agaricomycotina</taxon>
        <taxon>Agaricomycetes</taxon>
        <taxon>Agaricomycetidae</taxon>
        <taxon>Atheliales</taxon>
        <taxon>Atheliaceae</taxon>
        <taxon>Athelia</taxon>
    </lineage>
</organism>
<dbReference type="Proteomes" id="UP000076532">
    <property type="component" value="Unassembled WGS sequence"/>
</dbReference>